<evidence type="ECO:0000256" key="2">
    <source>
        <dbReference type="ARBA" id="ARBA00023180"/>
    </source>
</evidence>
<dbReference type="InterPro" id="IPR008972">
    <property type="entry name" value="Cupredoxin"/>
</dbReference>
<dbReference type="FunFam" id="2.60.40.420:FF:000003">
    <property type="entry name" value="Blue copper"/>
    <property type="match status" value="1"/>
</dbReference>
<organism evidence="6 7">
    <name type="scientific">Tagetes erecta</name>
    <name type="common">African marigold</name>
    <dbReference type="NCBI Taxonomy" id="13708"/>
    <lineage>
        <taxon>Eukaryota</taxon>
        <taxon>Viridiplantae</taxon>
        <taxon>Streptophyta</taxon>
        <taxon>Embryophyta</taxon>
        <taxon>Tracheophyta</taxon>
        <taxon>Spermatophyta</taxon>
        <taxon>Magnoliopsida</taxon>
        <taxon>eudicotyledons</taxon>
        <taxon>Gunneridae</taxon>
        <taxon>Pentapetalae</taxon>
        <taxon>asterids</taxon>
        <taxon>campanulids</taxon>
        <taxon>Asterales</taxon>
        <taxon>Asteraceae</taxon>
        <taxon>Asteroideae</taxon>
        <taxon>Heliantheae alliance</taxon>
        <taxon>Tageteae</taxon>
        <taxon>Tagetes</taxon>
    </lineage>
</organism>
<dbReference type="InterPro" id="IPR003245">
    <property type="entry name" value="Phytocyanin_dom"/>
</dbReference>
<keyword evidence="3" id="KW-1133">Transmembrane helix</keyword>
<dbReference type="PANTHER" id="PTHR33021">
    <property type="entry name" value="BLUE COPPER PROTEIN"/>
    <property type="match status" value="1"/>
</dbReference>
<feature type="chain" id="PRO_5042219919" description="Phytocyanin domain-containing protein" evidence="4">
    <location>
        <begin position="25"/>
        <end position="192"/>
    </location>
</feature>
<name>A0AAD8JMZ9_TARER</name>
<keyword evidence="4" id="KW-0732">Signal</keyword>
<reference evidence="6" key="1">
    <citation type="journal article" date="2023" name="bioRxiv">
        <title>Improved chromosome-level genome assembly for marigold (Tagetes erecta).</title>
        <authorList>
            <person name="Jiang F."/>
            <person name="Yuan L."/>
            <person name="Wang S."/>
            <person name="Wang H."/>
            <person name="Xu D."/>
            <person name="Wang A."/>
            <person name="Fan W."/>
        </authorList>
    </citation>
    <scope>NUCLEOTIDE SEQUENCE</scope>
    <source>
        <strain evidence="6">WSJ</strain>
        <tissue evidence="6">Leaf</tissue>
    </source>
</reference>
<dbReference type="GO" id="GO:0005886">
    <property type="term" value="C:plasma membrane"/>
    <property type="evidence" value="ECO:0007669"/>
    <property type="project" value="TreeGrafter"/>
</dbReference>
<feature type="transmembrane region" description="Helical" evidence="3">
    <location>
        <begin position="170"/>
        <end position="188"/>
    </location>
</feature>
<dbReference type="PANTHER" id="PTHR33021:SF193">
    <property type="entry name" value="OS06G0218600 PROTEIN"/>
    <property type="match status" value="1"/>
</dbReference>
<dbReference type="Pfam" id="PF02298">
    <property type="entry name" value="Cu_bind_like"/>
    <property type="match status" value="1"/>
</dbReference>
<dbReference type="Gene3D" id="2.60.40.420">
    <property type="entry name" value="Cupredoxins - blue copper proteins"/>
    <property type="match status" value="1"/>
</dbReference>
<accession>A0AAD8JMZ9</accession>
<evidence type="ECO:0000256" key="1">
    <source>
        <dbReference type="ARBA" id="ARBA00022723"/>
    </source>
</evidence>
<dbReference type="GO" id="GO:0009055">
    <property type="term" value="F:electron transfer activity"/>
    <property type="evidence" value="ECO:0007669"/>
    <property type="project" value="InterPro"/>
</dbReference>
<keyword evidence="2" id="KW-0325">Glycoprotein</keyword>
<dbReference type="PROSITE" id="PS51485">
    <property type="entry name" value="PHYTOCYANIN"/>
    <property type="match status" value="1"/>
</dbReference>
<keyword evidence="3" id="KW-0472">Membrane</keyword>
<dbReference type="GO" id="GO:0046872">
    <property type="term" value="F:metal ion binding"/>
    <property type="evidence" value="ECO:0007669"/>
    <property type="project" value="UniProtKB-KW"/>
</dbReference>
<comment type="caution">
    <text evidence="6">The sequence shown here is derived from an EMBL/GenBank/DDBJ whole genome shotgun (WGS) entry which is preliminary data.</text>
</comment>
<proteinExistence type="predicted"/>
<keyword evidence="3" id="KW-0812">Transmembrane</keyword>
<dbReference type="EMBL" id="JAUHHV010000011">
    <property type="protein sequence ID" value="KAK1406733.1"/>
    <property type="molecule type" value="Genomic_DNA"/>
</dbReference>
<evidence type="ECO:0000256" key="4">
    <source>
        <dbReference type="SAM" id="SignalP"/>
    </source>
</evidence>
<dbReference type="InterPro" id="IPR039391">
    <property type="entry name" value="Phytocyanin-like"/>
</dbReference>
<dbReference type="SUPFAM" id="SSF49503">
    <property type="entry name" value="Cupredoxins"/>
    <property type="match status" value="1"/>
</dbReference>
<evidence type="ECO:0000313" key="7">
    <source>
        <dbReference type="Proteomes" id="UP001229421"/>
    </source>
</evidence>
<evidence type="ECO:0000256" key="3">
    <source>
        <dbReference type="SAM" id="Phobius"/>
    </source>
</evidence>
<gene>
    <name evidence="6" type="ORF">QVD17_38341</name>
</gene>
<keyword evidence="7" id="KW-1185">Reference proteome</keyword>
<evidence type="ECO:0000259" key="5">
    <source>
        <dbReference type="PROSITE" id="PS51485"/>
    </source>
</evidence>
<feature type="domain" description="Phytocyanin" evidence="5">
    <location>
        <begin position="25"/>
        <end position="123"/>
    </location>
</feature>
<dbReference type="Proteomes" id="UP001229421">
    <property type="component" value="Unassembled WGS sequence"/>
</dbReference>
<sequence length="192" mass="19855">MATNSVVVVMVFTAIFSSISLGSAKVYTVGDSDGWALSVDYTTWASDKTFYIGDSLVFKYDSSHTVDLVSSTDYDTCTIGNSIASYNSGTTTIALNTTGTHYYICGIMGHCSGGMKLTVNVSSTLSPASAPTPSSIVTADSPTTIPLGTTLPPPSVAGTSNVPVDSSSSVVSPIIGVILCFVTLMYELNILG</sequence>
<dbReference type="AlphaFoldDB" id="A0AAD8JMZ9"/>
<protein>
    <recommendedName>
        <fullName evidence="5">Phytocyanin domain-containing protein</fullName>
    </recommendedName>
</protein>
<evidence type="ECO:0000313" key="6">
    <source>
        <dbReference type="EMBL" id="KAK1406733.1"/>
    </source>
</evidence>
<feature type="signal peptide" evidence="4">
    <location>
        <begin position="1"/>
        <end position="24"/>
    </location>
</feature>
<dbReference type="CDD" id="cd04216">
    <property type="entry name" value="Phytocyanin"/>
    <property type="match status" value="1"/>
</dbReference>
<keyword evidence="1" id="KW-0479">Metal-binding</keyword>